<dbReference type="OrthoDB" id="429813at2759"/>
<dbReference type="EMBL" id="GG663750">
    <property type="protein sequence ID" value="EEH51728.1"/>
    <property type="molecule type" value="Genomic_DNA"/>
</dbReference>
<organism evidence="4">
    <name type="scientific">Micromonas pusilla (strain CCMP1545)</name>
    <name type="common">Picoplanktonic green alga</name>
    <dbReference type="NCBI Taxonomy" id="564608"/>
    <lineage>
        <taxon>Eukaryota</taxon>
        <taxon>Viridiplantae</taxon>
        <taxon>Chlorophyta</taxon>
        <taxon>Mamiellophyceae</taxon>
        <taxon>Mamiellales</taxon>
        <taxon>Mamiellaceae</taxon>
        <taxon>Micromonas</taxon>
    </lineage>
</organism>
<feature type="region of interest" description="Disordered" evidence="2">
    <location>
        <begin position="615"/>
        <end position="645"/>
    </location>
</feature>
<dbReference type="RefSeq" id="XP_003064106.1">
    <property type="nucleotide sequence ID" value="XM_003064060.1"/>
</dbReference>
<gene>
    <name evidence="3" type="ORF">MICPUCDRAFT_54134</name>
</gene>
<feature type="region of interest" description="Disordered" evidence="2">
    <location>
        <begin position="319"/>
        <end position="351"/>
    </location>
</feature>
<evidence type="ECO:0000313" key="4">
    <source>
        <dbReference type="Proteomes" id="UP000001876"/>
    </source>
</evidence>
<feature type="compositionally biased region" description="Basic and acidic residues" evidence="2">
    <location>
        <begin position="328"/>
        <end position="341"/>
    </location>
</feature>
<feature type="coiled-coil region" evidence="1">
    <location>
        <begin position="352"/>
        <end position="386"/>
    </location>
</feature>
<dbReference type="Proteomes" id="UP000001876">
    <property type="component" value="Unassembled WGS sequence"/>
</dbReference>
<feature type="compositionally biased region" description="Low complexity" evidence="2">
    <location>
        <begin position="615"/>
        <end position="635"/>
    </location>
</feature>
<accession>C1N8L4</accession>
<evidence type="ECO:0000256" key="1">
    <source>
        <dbReference type="SAM" id="Coils"/>
    </source>
</evidence>
<dbReference type="Gene3D" id="3.40.630.30">
    <property type="match status" value="1"/>
</dbReference>
<keyword evidence="1" id="KW-0175">Coiled coil</keyword>
<proteinExistence type="predicted"/>
<name>C1N8L4_MICPC</name>
<keyword evidence="4" id="KW-1185">Reference proteome</keyword>
<protein>
    <submittedName>
        <fullName evidence="3">Predicted protein</fullName>
    </submittedName>
</protein>
<dbReference type="AlphaFoldDB" id="C1N8L4"/>
<dbReference type="GeneID" id="9689727"/>
<evidence type="ECO:0000256" key="2">
    <source>
        <dbReference type="SAM" id="MobiDB-lite"/>
    </source>
</evidence>
<sequence>MNAAACVASNAAAATRAMPPSFKIRKVDDRERRADLEKQVEAALKYARSRCENRARKPPHALASPKASKVNAESVLAGYGVDVLAAAKLDGGEKTMSVVRASSLVELDKCLRARAEQSIVVSRAPTRATDVHAFLATDEDAMDDDIRDDVAHLYVTYDDPASQHTLAVARVLGLGSGGVSSDKNIDIDIDRPPLLVDRFLSTGLSMFGPGANPVKTPSIVRALLYEACEELARRDGRRVGETFDVVAVRGTLPATAKIASERAADAANGDAKPTAWATRRLKRYSVAIDAPPGVDGSIDEPTRQPVAAAPIVVAAPACARAQPPMHSDSARDLSVDRRATDDAADADASDPVAAAKKALEDAMRALKEAEANAQIAAEKKEAQARAEVVAAAPAVAALPAVVDVELPPPLSSPVEAVANEADEQLKTMRLSLATSRAAHAAADAILSSVNGPDASVTEGPPRAARRASDAFTRADDGAHEKIVADVAAAVGCVLLPSLTPRAKACDATVRGLAGVSVGGGDADAGLLRALRDFAAASAKEKKRAGADGPDVADDFKLSPWKANDARSGGDELKRLASDDAHMLIAACARMKPLGSEEKKKNAAGPHRRLMRFEPRPAAAAAAAPAAKKPRAAAAPVANSDAEVPWDPLVDTDSDADADADVDVARPDAAATAERLADVLDDLYQTSGDAGVLLLASTTRDSAPNTFQGARAGSRHVVNTVAVEHACGAVTGVPMHQLLLQAAEVGLVMDPSGCFVAPNSDSSAAANDESQADTSSPVLGVGVARLRRVGYSVRFAREDDVDALVAVEAQNWGSKSAMRTPRATILDRVVNNPAGNLVVQSDDGEVKGGVYFQRVNAPDDATVYDWHNKERARLVEGPYVQLMDIHVCQLFSATLGRAVGNELREFVLNVALTMPGVRGVCAVTRTRGYRNKEKVTGVKYEDYVMQSEGKHDRGLLFHTGGGARVLKPVHNWRPADHENDGKGTLILYDLPKLSMARIASAKIAAHRWKTRAMKRAGETKAAAASAAAAAAAALKSKPPASAAASPTSVADFDDAAADDDVPTVFVSLNAGPSSEKISDKISDGFSDAVRAHALAESWSSSDDSN</sequence>
<evidence type="ECO:0000313" key="3">
    <source>
        <dbReference type="EMBL" id="EEH51728.1"/>
    </source>
</evidence>
<dbReference type="KEGG" id="mpp:MICPUCDRAFT_54134"/>
<reference evidence="3 4" key="1">
    <citation type="journal article" date="2009" name="Science">
        <title>Green evolution and dynamic adaptations revealed by genomes of the marine picoeukaryotes Micromonas.</title>
        <authorList>
            <person name="Worden A.Z."/>
            <person name="Lee J.H."/>
            <person name="Mock T."/>
            <person name="Rouze P."/>
            <person name="Simmons M.P."/>
            <person name="Aerts A.L."/>
            <person name="Allen A.E."/>
            <person name="Cuvelier M.L."/>
            <person name="Derelle E."/>
            <person name="Everett M.V."/>
            <person name="Foulon E."/>
            <person name="Grimwood J."/>
            <person name="Gundlach H."/>
            <person name="Henrissat B."/>
            <person name="Napoli C."/>
            <person name="McDonald S.M."/>
            <person name="Parker M.S."/>
            <person name="Rombauts S."/>
            <person name="Salamov A."/>
            <person name="Von Dassow P."/>
            <person name="Badger J.H."/>
            <person name="Coutinho P.M."/>
            <person name="Demir E."/>
            <person name="Dubchak I."/>
            <person name="Gentemann C."/>
            <person name="Eikrem W."/>
            <person name="Gready J.E."/>
            <person name="John U."/>
            <person name="Lanier W."/>
            <person name="Lindquist E.A."/>
            <person name="Lucas S."/>
            <person name="Mayer K.F."/>
            <person name="Moreau H."/>
            <person name="Not F."/>
            <person name="Otillar R."/>
            <person name="Panaud O."/>
            <person name="Pangilinan J."/>
            <person name="Paulsen I."/>
            <person name="Piegu B."/>
            <person name="Poliakov A."/>
            <person name="Robbens S."/>
            <person name="Schmutz J."/>
            <person name="Toulza E."/>
            <person name="Wyss T."/>
            <person name="Zelensky A."/>
            <person name="Zhou K."/>
            <person name="Armbrust E.V."/>
            <person name="Bhattacharya D."/>
            <person name="Goodenough U.W."/>
            <person name="Van de Peer Y."/>
            <person name="Grigoriev I.V."/>
        </authorList>
    </citation>
    <scope>NUCLEOTIDE SEQUENCE [LARGE SCALE GENOMIC DNA]</scope>
    <source>
        <strain evidence="3 4">CCMP1545</strain>
    </source>
</reference>